<keyword evidence="1" id="KW-0812">Transmembrane</keyword>
<dbReference type="GO" id="GO:0047372">
    <property type="term" value="F:monoacylglycerol lipase activity"/>
    <property type="evidence" value="ECO:0007669"/>
    <property type="project" value="TreeGrafter"/>
</dbReference>
<comment type="caution">
    <text evidence="3">The sequence shown here is derived from an EMBL/GenBank/DDBJ whole genome shotgun (WGS) entry which is preliminary data.</text>
</comment>
<dbReference type="PANTHER" id="PTHR43798:SF5">
    <property type="entry name" value="MONOACYLGLYCEROL LIPASE ABHD6"/>
    <property type="match status" value="1"/>
</dbReference>
<feature type="transmembrane region" description="Helical" evidence="1">
    <location>
        <begin position="25"/>
        <end position="44"/>
    </location>
</feature>
<dbReference type="InterPro" id="IPR029058">
    <property type="entry name" value="AB_hydrolase_fold"/>
</dbReference>
<dbReference type="SUPFAM" id="SSF53474">
    <property type="entry name" value="alpha/beta-Hydrolases"/>
    <property type="match status" value="1"/>
</dbReference>
<keyword evidence="4" id="KW-1185">Reference proteome</keyword>
<keyword evidence="1" id="KW-0472">Membrane</keyword>
<proteinExistence type="predicted"/>
<feature type="domain" description="AB hydrolase-1" evidence="2">
    <location>
        <begin position="104"/>
        <end position="328"/>
    </location>
</feature>
<gene>
    <name evidence="3" type="ORF">DT076_05070</name>
</gene>
<dbReference type="Gene3D" id="3.40.50.1820">
    <property type="entry name" value="alpha/beta hydrolase"/>
    <property type="match status" value="1"/>
</dbReference>
<organism evidence="3 4">
    <name type="scientific">Desertihabitans brevis</name>
    <dbReference type="NCBI Taxonomy" id="2268447"/>
    <lineage>
        <taxon>Bacteria</taxon>
        <taxon>Bacillati</taxon>
        <taxon>Actinomycetota</taxon>
        <taxon>Actinomycetes</taxon>
        <taxon>Propionibacteriales</taxon>
        <taxon>Propionibacteriaceae</taxon>
        <taxon>Desertihabitans</taxon>
    </lineage>
</organism>
<dbReference type="Proteomes" id="UP000252770">
    <property type="component" value="Unassembled WGS sequence"/>
</dbReference>
<evidence type="ECO:0000313" key="3">
    <source>
        <dbReference type="EMBL" id="RCK70769.1"/>
    </source>
</evidence>
<evidence type="ECO:0000259" key="2">
    <source>
        <dbReference type="Pfam" id="PF12697"/>
    </source>
</evidence>
<dbReference type="Pfam" id="PF12697">
    <property type="entry name" value="Abhydrolase_6"/>
    <property type="match status" value="1"/>
</dbReference>
<dbReference type="EMBL" id="QOUI01000002">
    <property type="protein sequence ID" value="RCK70769.1"/>
    <property type="molecule type" value="Genomic_DNA"/>
</dbReference>
<keyword evidence="1" id="KW-1133">Transmembrane helix</keyword>
<dbReference type="GO" id="GO:0016020">
    <property type="term" value="C:membrane"/>
    <property type="evidence" value="ECO:0007669"/>
    <property type="project" value="TreeGrafter"/>
</dbReference>
<accession>A0A367YZ34</accession>
<evidence type="ECO:0000313" key="4">
    <source>
        <dbReference type="Proteomes" id="UP000252770"/>
    </source>
</evidence>
<reference evidence="3 4" key="1">
    <citation type="submission" date="2018-07" db="EMBL/GenBank/DDBJ databases">
        <title>Desertimonas flava gen. nov. sp. nov.</title>
        <authorList>
            <person name="Liu S."/>
        </authorList>
    </citation>
    <scope>NUCLEOTIDE SEQUENCE [LARGE SCALE GENOMIC DNA]</scope>
    <source>
        <strain evidence="3 4">16Sb5-5</strain>
    </source>
</reference>
<dbReference type="InterPro" id="IPR000073">
    <property type="entry name" value="AB_hydrolase_1"/>
</dbReference>
<dbReference type="InterPro" id="IPR050266">
    <property type="entry name" value="AB_hydrolase_sf"/>
</dbReference>
<evidence type="ECO:0000256" key="1">
    <source>
        <dbReference type="SAM" id="Phobius"/>
    </source>
</evidence>
<name>A0A367YZ34_9ACTN</name>
<dbReference type="RefSeq" id="WP_114125539.1">
    <property type="nucleotide sequence ID" value="NZ_QOUI01000002.1"/>
</dbReference>
<dbReference type="GO" id="GO:0046464">
    <property type="term" value="P:acylglycerol catabolic process"/>
    <property type="evidence" value="ECO:0007669"/>
    <property type="project" value="TreeGrafter"/>
</dbReference>
<sequence length="338" mass="35935">MDQESTTPTTPTRAPGAGRRRSRRLLLGLVAVLLGGVLALTLALRTPSPVGHWRSAAAHDAFLQTYRAAFADLPAPAETLDVRTDYGVVRLYRFEGSGDEPLPLVLLPGTASASPVWADNLPSLLRIGDVWTLDLLGEPGMSVQSRPITDHADQARWLDQALAGLPEPEVHLVGLSIGGWTAANLALREPTHLASLTLVDPVQVFGDIPLETVLRSLPSSVSWTPKAWRDSFNSYTAGGAPVEDVPVADMIESGMAGYALRLPQPSRIDPTALADTGVPVLTLLAGRSVMHDPATAIPAAEQALPGRVRVYPDATHALNGEYPDELAADVAAFLAQQR</sequence>
<dbReference type="AlphaFoldDB" id="A0A367YZ34"/>
<dbReference type="PANTHER" id="PTHR43798">
    <property type="entry name" value="MONOACYLGLYCEROL LIPASE"/>
    <property type="match status" value="1"/>
</dbReference>
<protein>
    <submittedName>
        <fullName evidence="3">Alpha/beta hydrolase</fullName>
    </submittedName>
</protein>
<keyword evidence="3" id="KW-0378">Hydrolase</keyword>